<organism evidence="1 2">
    <name type="scientific">Nonomuraea endophytica</name>
    <dbReference type="NCBI Taxonomy" id="714136"/>
    <lineage>
        <taxon>Bacteria</taxon>
        <taxon>Bacillati</taxon>
        <taxon>Actinomycetota</taxon>
        <taxon>Actinomycetes</taxon>
        <taxon>Streptosporangiales</taxon>
        <taxon>Streptosporangiaceae</taxon>
        <taxon>Nonomuraea</taxon>
    </lineage>
</organism>
<proteinExistence type="predicted"/>
<dbReference type="RefSeq" id="WP_184972891.1">
    <property type="nucleotide sequence ID" value="NZ_JACHIN010000018.1"/>
</dbReference>
<dbReference type="CDD" id="cd00448">
    <property type="entry name" value="YjgF_YER057c_UK114_family"/>
    <property type="match status" value="1"/>
</dbReference>
<dbReference type="Proteomes" id="UP000568380">
    <property type="component" value="Unassembled WGS sequence"/>
</dbReference>
<keyword evidence="2" id="KW-1185">Reference proteome</keyword>
<evidence type="ECO:0000313" key="2">
    <source>
        <dbReference type="Proteomes" id="UP000568380"/>
    </source>
</evidence>
<name>A0A7W8ACG1_9ACTN</name>
<dbReference type="InterPro" id="IPR035959">
    <property type="entry name" value="RutC-like_sf"/>
</dbReference>
<accession>A0A7W8ACG1</accession>
<dbReference type="PANTHER" id="PTHR43857:SF1">
    <property type="entry name" value="YJGH FAMILY PROTEIN"/>
    <property type="match status" value="1"/>
</dbReference>
<reference evidence="1 2" key="1">
    <citation type="submission" date="2020-08" db="EMBL/GenBank/DDBJ databases">
        <title>Genomic Encyclopedia of Type Strains, Phase IV (KMG-IV): sequencing the most valuable type-strain genomes for metagenomic binning, comparative biology and taxonomic classification.</title>
        <authorList>
            <person name="Goeker M."/>
        </authorList>
    </citation>
    <scope>NUCLEOTIDE SEQUENCE [LARGE SCALE GENOMIC DNA]</scope>
    <source>
        <strain evidence="1 2">DSM 45385</strain>
    </source>
</reference>
<dbReference type="AlphaFoldDB" id="A0A7W8ACG1"/>
<evidence type="ECO:0000313" key="1">
    <source>
        <dbReference type="EMBL" id="MBB5083617.1"/>
    </source>
</evidence>
<dbReference type="Pfam" id="PF01042">
    <property type="entry name" value="Ribonuc_L-PSP"/>
    <property type="match status" value="1"/>
</dbReference>
<protein>
    <submittedName>
        <fullName evidence="1">Enamine deaminase RidA (YjgF/YER057c/UK114 family)</fullName>
    </submittedName>
</protein>
<dbReference type="PANTHER" id="PTHR43857">
    <property type="entry name" value="BLR7761 PROTEIN"/>
    <property type="match status" value="1"/>
</dbReference>
<sequence>MKRTAVNPWEWNIKFGFHQAELVEGHSRMLVCAGQTSLDENGEVAHAGDMAAQIGLCLDNVETILHEAGMKLSDVVRLNMYTTDVEQFLQHVGVMGRRLEAAGIAPPGTMLQVSGLAFPGLVVELEVTALA</sequence>
<dbReference type="EMBL" id="JACHIN010000018">
    <property type="protein sequence ID" value="MBB5083617.1"/>
    <property type="molecule type" value="Genomic_DNA"/>
</dbReference>
<gene>
    <name evidence="1" type="ORF">HNR40_009122</name>
</gene>
<dbReference type="InterPro" id="IPR006175">
    <property type="entry name" value="YjgF/YER057c/UK114"/>
</dbReference>
<dbReference type="Gene3D" id="3.30.1330.40">
    <property type="entry name" value="RutC-like"/>
    <property type="match status" value="1"/>
</dbReference>
<dbReference type="SUPFAM" id="SSF55298">
    <property type="entry name" value="YjgF-like"/>
    <property type="match status" value="1"/>
</dbReference>
<comment type="caution">
    <text evidence="1">The sequence shown here is derived from an EMBL/GenBank/DDBJ whole genome shotgun (WGS) entry which is preliminary data.</text>
</comment>